<dbReference type="InParanoid" id="K1QZR3"/>
<accession>K1QZR3</accession>
<organism evidence="2">
    <name type="scientific">Magallana gigas</name>
    <name type="common">Pacific oyster</name>
    <name type="synonym">Crassostrea gigas</name>
    <dbReference type="NCBI Taxonomy" id="29159"/>
    <lineage>
        <taxon>Eukaryota</taxon>
        <taxon>Metazoa</taxon>
        <taxon>Spiralia</taxon>
        <taxon>Lophotrochozoa</taxon>
        <taxon>Mollusca</taxon>
        <taxon>Bivalvia</taxon>
        <taxon>Autobranchia</taxon>
        <taxon>Pteriomorphia</taxon>
        <taxon>Ostreida</taxon>
        <taxon>Ostreoidea</taxon>
        <taxon>Ostreidae</taxon>
        <taxon>Magallana</taxon>
    </lineage>
</organism>
<dbReference type="SUPFAM" id="SSF50494">
    <property type="entry name" value="Trypsin-like serine proteases"/>
    <property type="match status" value="1"/>
</dbReference>
<dbReference type="AlphaFoldDB" id="K1QZR3"/>
<protein>
    <submittedName>
        <fullName evidence="2">Uncharacterized protein</fullName>
    </submittedName>
</protein>
<reference evidence="2" key="1">
    <citation type="journal article" date="2012" name="Nature">
        <title>The oyster genome reveals stress adaptation and complexity of shell formation.</title>
        <authorList>
            <person name="Zhang G."/>
            <person name="Fang X."/>
            <person name="Guo X."/>
            <person name="Li L."/>
            <person name="Luo R."/>
            <person name="Xu F."/>
            <person name="Yang P."/>
            <person name="Zhang L."/>
            <person name="Wang X."/>
            <person name="Qi H."/>
            <person name="Xiong Z."/>
            <person name="Que H."/>
            <person name="Xie Y."/>
            <person name="Holland P.W."/>
            <person name="Paps J."/>
            <person name="Zhu Y."/>
            <person name="Wu F."/>
            <person name="Chen Y."/>
            <person name="Wang J."/>
            <person name="Peng C."/>
            <person name="Meng J."/>
            <person name="Yang L."/>
            <person name="Liu J."/>
            <person name="Wen B."/>
            <person name="Zhang N."/>
            <person name="Huang Z."/>
            <person name="Zhu Q."/>
            <person name="Feng Y."/>
            <person name="Mount A."/>
            <person name="Hedgecock D."/>
            <person name="Xu Z."/>
            <person name="Liu Y."/>
            <person name="Domazet-Loso T."/>
            <person name="Du Y."/>
            <person name="Sun X."/>
            <person name="Zhang S."/>
            <person name="Liu B."/>
            <person name="Cheng P."/>
            <person name="Jiang X."/>
            <person name="Li J."/>
            <person name="Fan D."/>
            <person name="Wang W."/>
            <person name="Fu W."/>
            <person name="Wang T."/>
            <person name="Wang B."/>
            <person name="Zhang J."/>
            <person name="Peng Z."/>
            <person name="Li Y."/>
            <person name="Li N."/>
            <person name="Wang J."/>
            <person name="Chen M."/>
            <person name="He Y."/>
            <person name="Tan F."/>
            <person name="Song X."/>
            <person name="Zheng Q."/>
            <person name="Huang R."/>
            <person name="Yang H."/>
            <person name="Du X."/>
            <person name="Chen L."/>
            <person name="Yang M."/>
            <person name="Gaffney P.M."/>
            <person name="Wang S."/>
            <person name="Luo L."/>
            <person name="She Z."/>
            <person name="Ming Y."/>
            <person name="Huang W."/>
            <person name="Zhang S."/>
            <person name="Huang B."/>
            <person name="Zhang Y."/>
            <person name="Qu T."/>
            <person name="Ni P."/>
            <person name="Miao G."/>
            <person name="Wang J."/>
            <person name="Wang Q."/>
            <person name="Steinberg C.E."/>
            <person name="Wang H."/>
            <person name="Li N."/>
            <person name="Qian L."/>
            <person name="Zhang G."/>
            <person name="Li Y."/>
            <person name="Yang H."/>
            <person name="Liu X."/>
            <person name="Wang J."/>
            <person name="Yin Y."/>
            <person name="Wang J."/>
        </authorList>
    </citation>
    <scope>NUCLEOTIDE SEQUENCE [LARGE SCALE GENOMIC DNA]</scope>
    <source>
        <strain evidence="2">05x7-T-G4-1.051#20</strain>
    </source>
</reference>
<evidence type="ECO:0000256" key="1">
    <source>
        <dbReference type="SAM" id="MobiDB-lite"/>
    </source>
</evidence>
<sequence>MNGQKYEETKQMLEAKYLDNKAKRSAIAHPDVREVHEALTELLETPIWKLLIEIKQNMQKSDVSDKQVKLSMELDILLNTVKHPVSDGFTKSISSAGHTISEIPDELRNYLLRKRDVSGFGIWNNNEFRVFVNQEYSRRHLQENMLTNFAQFFSSYRLNVIVCNPCFRQYFKQGEKIFPNKSTPLKPNEENGYGTLGGFVTDQNADIHALTCAHVCQQGSSFFVAGGVPSLEKIGECAFKANLQAETIKKFIDVALVKIDKRVKEMCDLSMYNDESLPSPVRIYSKEDLLETVKKTFVYKIGASTSVTRGVVTSPEYHSKEGEGRGELFFISGVGDAPFAKEGDSGSIVFTVGNSSTRDIINIVGMVFGGFTQNSFVTDQGKAKKATDGESSTKRKKDDDELGRKYEDTNQECACFRMDTALKFLKENGWKIRFKDQI</sequence>
<name>K1QZR3_MAGGI</name>
<gene>
    <name evidence="2" type="ORF">CGI_10011168</name>
</gene>
<feature type="region of interest" description="Disordered" evidence="1">
    <location>
        <begin position="382"/>
        <end position="402"/>
    </location>
</feature>
<dbReference type="InterPro" id="IPR009003">
    <property type="entry name" value="Peptidase_S1_PA"/>
</dbReference>
<proteinExistence type="predicted"/>
<evidence type="ECO:0000313" key="2">
    <source>
        <dbReference type="EMBL" id="EKC39148.1"/>
    </source>
</evidence>
<dbReference type="EMBL" id="JH817524">
    <property type="protein sequence ID" value="EKC39148.1"/>
    <property type="molecule type" value="Genomic_DNA"/>
</dbReference>
<dbReference type="HOGENOM" id="CLU_051075_0_0_1"/>